<comment type="caution">
    <text evidence="1">The sequence shown here is derived from an EMBL/GenBank/DDBJ whole genome shotgun (WGS) entry which is preliminary data.</text>
</comment>
<dbReference type="AlphaFoldDB" id="A0AAV9LMT8"/>
<dbReference type="EMBL" id="JAWPEI010000005">
    <property type="protein sequence ID" value="KAK4726938.1"/>
    <property type="molecule type" value="Genomic_DNA"/>
</dbReference>
<evidence type="ECO:0000313" key="2">
    <source>
        <dbReference type="Proteomes" id="UP001311915"/>
    </source>
</evidence>
<reference evidence="1 2" key="1">
    <citation type="submission" date="2023-10" db="EMBL/GenBank/DDBJ databases">
        <title>Genome-Wide Identification Analysis in wild type Solanum Pinnatisectum Reveals Some Genes Defensing Phytophthora Infestans.</title>
        <authorList>
            <person name="Sun C."/>
        </authorList>
    </citation>
    <scope>NUCLEOTIDE SEQUENCE [LARGE SCALE GENOMIC DNA]</scope>
    <source>
        <strain evidence="1">LQN</strain>
        <tissue evidence="1">Leaf</tissue>
    </source>
</reference>
<proteinExistence type="predicted"/>
<dbReference type="CDD" id="cd00303">
    <property type="entry name" value="retropepsin_like"/>
    <property type="match status" value="1"/>
</dbReference>
<dbReference type="PANTHER" id="PTHR33067">
    <property type="entry name" value="RNA-DIRECTED DNA POLYMERASE-RELATED"/>
    <property type="match status" value="1"/>
</dbReference>
<organism evidence="1 2">
    <name type="scientific">Solanum pinnatisectum</name>
    <name type="common">tansyleaf nightshade</name>
    <dbReference type="NCBI Taxonomy" id="50273"/>
    <lineage>
        <taxon>Eukaryota</taxon>
        <taxon>Viridiplantae</taxon>
        <taxon>Streptophyta</taxon>
        <taxon>Embryophyta</taxon>
        <taxon>Tracheophyta</taxon>
        <taxon>Spermatophyta</taxon>
        <taxon>Magnoliopsida</taxon>
        <taxon>eudicotyledons</taxon>
        <taxon>Gunneridae</taxon>
        <taxon>Pentapetalae</taxon>
        <taxon>asterids</taxon>
        <taxon>lamiids</taxon>
        <taxon>Solanales</taxon>
        <taxon>Solanaceae</taxon>
        <taxon>Solanoideae</taxon>
        <taxon>Solaneae</taxon>
        <taxon>Solanum</taxon>
    </lineage>
</organism>
<sequence>MSGYAKFMKVLVTEKRSLEYEMIDAPHSCCAIMTNESITKKEDPRAFTIPCTIGMLQFAKAFCYLGASIKLMPYAIYKQLDLGEPKPTTMRLLMANRSIKHPIGILHDILVKVDWLIFLADFVILDCKIDAEIPIILGRPFLATRRALVDVKKGKLKFCVNDDEVTFNICKFMKQPSNIHVVSIEDVIDEAVASVSHLMCKNEPLESVLANYDESKVQGYEEVVAALSRLGVYSRNPIKSDIDLKNRKSPPTKPLIEEPPNLELKALPSRLKYAFLRANNTLPVIIAADFLERQVKLLSEVLQKHIKAIGWRIADIVGVPPGICTHKIRLDSDCNPVWSINRD</sequence>
<dbReference type="InterPro" id="IPR021109">
    <property type="entry name" value="Peptidase_aspartic_dom_sf"/>
</dbReference>
<protein>
    <submittedName>
        <fullName evidence="1">Uncharacterized protein</fullName>
    </submittedName>
</protein>
<dbReference type="Gene3D" id="2.40.70.10">
    <property type="entry name" value="Acid Proteases"/>
    <property type="match status" value="1"/>
</dbReference>
<accession>A0AAV9LMT8</accession>
<name>A0AAV9LMT8_9SOLN</name>
<gene>
    <name evidence="1" type="ORF">R3W88_031855</name>
</gene>
<evidence type="ECO:0000313" key="1">
    <source>
        <dbReference type="EMBL" id="KAK4726938.1"/>
    </source>
</evidence>
<dbReference type="Proteomes" id="UP001311915">
    <property type="component" value="Unassembled WGS sequence"/>
</dbReference>
<dbReference type="PANTHER" id="PTHR33067:SF9">
    <property type="entry name" value="RNA-DIRECTED DNA POLYMERASE"/>
    <property type="match status" value="1"/>
</dbReference>
<keyword evidence="2" id="KW-1185">Reference proteome</keyword>